<dbReference type="PROSITE" id="PS51257">
    <property type="entry name" value="PROKAR_LIPOPROTEIN"/>
    <property type="match status" value="1"/>
</dbReference>
<accession>A0ABR7XI62</accession>
<comment type="caution">
    <text evidence="1">The sequence shown here is derived from an EMBL/GenBank/DDBJ whole genome shotgun (WGS) entry which is preliminary data.</text>
</comment>
<dbReference type="EMBL" id="JACXAJ010000005">
    <property type="protein sequence ID" value="MBD1397962.1"/>
    <property type="molecule type" value="Genomic_DNA"/>
</dbReference>
<proteinExistence type="predicted"/>
<dbReference type="RefSeq" id="WP_191184108.1">
    <property type="nucleotide sequence ID" value="NZ_JACXAJ010000005.1"/>
</dbReference>
<name>A0ABR7XI62_9BACT</name>
<protein>
    <submittedName>
        <fullName evidence="1">Uncharacterized protein</fullName>
    </submittedName>
</protein>
<reference evidence="1 2" key="1">
    <citation type="submission" date="2020-09" db="EMBL/GenBank/DDBJ databases">
        <title>Genome sequencing and assembly of Pontibacter sp.</title>
        <authorList>
            <person name="Chhetri G."/>
        </authorList>
    </citation>
    <scope>NUCLEOTIDE SEQUENCE [LARGE SCALE GENOMIC DNA]</scope>
    <source>
        <strain evidence="1 2">JH31</strain>
    </source>
</reference>
<keyword evidence="2" id="KW-1185">Reference proteome</keyword>
<organism evidence="1 2">
    <name type="scientific">Pontibacter aquaedesilientis</name>
    <dbReference type="NCBI Taxonomy" id="2766980"/>
    <lineage>
        <taxon>Bacteria</taxon>
        <taxon>Pseudomonadati</taxon>
        <taxon>Bacteroidota</taxon>
        <taxon>Cytophagia</taxon>
        <taxon>Cytophagales</taxon>
        <taxon>Hymenobacteraceae</taxon>
        <taxon>Pontibacter</taxon>
    </lineage>
</organism>
<evidence type="ECO:0000313" key="1">
    <source>
        <dbReference type="EMBL" id="MBD1397962.1"/>
    </source>
</evidence>
<gene>
    <name evidence="1" type="ORF">H9Q13_12365</name>
</gene>
<evidence type="ECO:0000313" key="2">
    <source>
        <dbReference type="Proteomes" id="UP000625551"/>
    </source>
</evidence>
<sequence length="532" mass="61072">MRNHHLHAMLLACIILISSGCARKNFFAKTPVADKQLYEQLKSASPTDVDSVTIQAGRHYQRSGFRNIIWGKHYRQVWAAPVMVKVFDMNQTKGGLSIKKLGGGMQTTSLTLADKDGFTYALRSLDKDPAGILPKFWRNTFVANVLRDQTSAINPYAAIVLPTMAEAAGIPHSKPELVYVLPSDNTFGEFSDKFQDGVFMIEEKYNDDRSITPMLGNATDIASSKKMLKNRFGDNDHFIDQYAFARARLFDLFINDWDRHEGQWEWAVYDKGDNKYYRAIPKDRDNAFFQFDDGIMTWLFSRNWAIRKFESFDKEYKDVYALMMNASFIDNRALTELTAQDYQEIAKELQAALTDEVIEKAIRQFPPSVYKQVGEKTINTLKSRRDKLPEAAHQFYLHLAKNPLVIGTDKEERFEVKRLNNDETSVTVVRLSDKQQVFHRVYKNKETKSITLHGLADDDEFEVSGEVKEGIRVVIVGGRGEDKIKDTSRVESWRRKTIVYDTKRGNQLELGPETVDKTSRNVKVHAFDREGH</sequence>
<dbReference type="Proteomes" id="UP000625551">
    <property type="component" value="Unassembled WGS sequence"/>
</dbReference>